<evidence type="ECO:0000313" key="2">
    <source>
        <dbReference type="EMBL" id="KAJ7613465.1"/>
    </source>
</evidence>
<evidence type="ECO:0000256" key="1">
    <source>
        <dbReference type="SAM" id="MobiDB-lite"/>
    </source>
</evidence>
<feature type="compositionally biased region" description="Polar residues" evidence="1">
    <location>
        <begin position="178"/>
        <end position="187"/>
    </location>
</feature>
<dbReference type="EMBL" id="JARKIF010000028">
    <property type="protein sequence ID" value="KAJ7613465.1"/>
    <property type="molecule type" value="Genomic_DNA"/>
</dbReference>
<feature type="region of interest" description="Disordered" evidence="1">
    <location>
        <begin position="148"/>
        <end position="190"/>
    </location>
</feature>
<gene>
    <name evidence="2" type="ORF">FB45DRAFT_874423</name>
</gene>
<comment type="caution">
    <text evidence="2">The sequence shown here is derived from an EMBL/GenBank/DDBJ whole genome shotgun (WGS) entry which is preliminary data.</text>
</comment>
<protein>
    <submittedName>
        <fullName evidence="2">Uncharacterized protein</fullName>
    </submittedName>
</protein>
<feature type="compositionally biased region" description="Polar residues" evidence="1">
    <location>
        <begin position="1"/>
        <end position="22"/>
    </location>
</feature>
<accession>A0AAD7B819</accession>
<evidence type="ECO:0000313" key="3">
    <source>
        <dbReference type="Proteomes" id="UP001221142"/>
    </source>
</evidence>
<feature type="compositionally biased region" description="Polar residues" evidence="1">
    <location>
        <begin position="148"/>
        <end position="161"/>
    </location>
</feature>
<sequence>MSQYSSGPGNHASSPASNTQQAFVRRKSSSEREHRQVVSNRVPRRLVPYRKPGVGKSNGRDQGTGPCLARFFPNFAFSSWLSNMEHEQEPGQIATSYCRPPSMETCKSSSREAFLGTLSGTGRAIPIAHSTIPPTTCSMRDFLQSSPTPWSSLMVSETSPIGTDARLGDPEDQDQNESRGNGQSQSPPFEYACMTSNVKFPILRVVPRGVEREILPSVNDSA</sequence>
<feature type="region of interest" description="Disordered" evidence="1">
    <location>
        <begin position="1"/>
        <end position="65"/>
    </location>
</feature>
<name>A0AAD7B819_9AGAR</name>
<keyword evidence="3" id="KW-1185">Reference proteome</keyword>
<reference evidence="2" key="1">
    <citation type="submission" date="2023-03" db="EMBL/GenBank/DDBJ databases">
        <title>Massive genome expansion in bonnet fungi (Mycena s.s.) driven by repeated elements and novel gene families across ecological guilds.</title>
        <authorList>
            <consortium name="Lawrence Berkeley National Laboratory"/>
            <person name="Harder C.B."/>
            <person name="Miyauchi S."/>
            <person name="Viragh M."/>
            <person name="Kuo A."/>
            <person name="Thoen E."/>
            <person name="Andreopoulos B."/>
            <person name="Lu D."/>
            <person name="Skrede I."/>
            <person name="Drula E."/>
            <person name="Henrissat B."/>
            <person name="Morin E."/>
            <person name="Kohler A."/>
            <person name="Barry K."/>
            <person name="LaButti K."/>
            <person name="Morin E."/>
            <person name="Salamov A."/>
            <person name="Lipzen A."/>
            <person name="Mereny Z."/>
            <person name="Hegedus B."/>
            <person name="Baldrian P."/>
            <person name="Stursova M."/>
            <person name="Weitz H."/>
            <person name="Taylor A."/>
            <person name="Grigoriev I.V."/>
            <person name="Nagy L.G."/>
            <person name="Martin F."/>
            <person name="Kauserud H."/>
        </authorList>
    </citation>
    <scope>NUCLEOTIDE SEQUENCE</scope>
    <source>
        <strain evidence="2">9284</strain>
    </source>
</reference>
<dbReference type="AlphaFoldDB" id="A0AAD7B819"/>
<organism evidence="2 3">
    <name type="scientific">Roridomyces roridus</name>
    <dbReference type="NCBI Taxonomy" id="1738132"/>
    <lineage>
        <taxon>Eukaryota</taxon>
        <taxon>Fungi</taxon>
        <taxon>Dikarya</taxon>
        <taxon>Basidiomycota</taxon>
        <taxon>Agaricomycotina</taxon>
        <taxon>Agaricomycetes</taxon>
        <taxon>Agaricomycetidae</taxon>
        <taxon>Agaricales</taxon>
        <taxon>Marasmiineae</taxon>
        <taxon>Mycenaceae</taxon>
        <taxon>Roridomyces</taxon>
    </lineage>
</organism>
<dbReference type="Proteomes" id="UP001221142">
    <property type="component" value="Unassembled WGS sequence"/>
</dbReference>
<proteinExistence type="predicted"/>